<dbReference type="GO" id="GO:0006508">
    <property type="term" value="P:proteolysis"/>
    <property type="evidence" value="ECO:0007669"/>
    <property type="project" value="UniProtKB-KW"/>
</dbReference>
<keyword evidence="6 10" id="KW-0482">Metalloprotease</keyword>
<keyword evidence="2 10" id="KW-0479">Metal-binding</keyword>
<dbReference type="PRINTS" id="PR00480">
    <property type="entry name" value="ASTACIN"/>
</dbReference>
<keyword evidence="9" id="KW-0325">Glycoprotein</keyword>
<comment type="caution">
    <text evidence="13">The sequence shown here is derived from an EMBL/GenBank/DDBJ whole genome shotgun (WGS) entry which is preliminary data.</text>
</comment>
<name>A0AAN9ZGU0_9ORTH</name>
<evidence type="ECO:0000259" key="12">
    <source>
        <dbReference type="PROSITE" id="PS51864"/>
    </source>
</evidence>
<evidence type="ECO:0000256" key="7">
    <source>
        <dbReference type="ARBA" id="ARBA00023145"/>
    </source>
</evidence>
<evidence type="ECO:0000256" key="5">
    <source>
        <dbReference type="ARBA" id="ARBA00022833"/>
    </source>
</evidence>
<dbReference type="GO" id="GO:0004222">
    <property type="term" value="F:metalloendopeptidase activity"/>
    <property type="evidence" value="ECO:0007669"/>
    <property type="project" value="UniProtKB-UniRule"/>
</dbReference>
<evidence type="ECO:0000313" key="14">
    <source>
        <dbReference type="Proteomes" id="UP001378592"/>
    </source>
</evidence>
<keyword evidence="7" id="KW-0865">Zymogen</keyword>
<evidence type="ECO:0000256" key="4">
    <source>
        <dbReference type="ARBA" id="ARBA00022801"/>
    </source>
</evidence>
<dbReference type="Pfam" id="PF01400">
    <property type="entry name" value="Astacin"/>
    <property type="match status" value="1"/>
</dbReference>
<feature type="binding site" evidence="10">
    <location>
        <position position="165"/>
    </location>
    <ligand>
        <name>Zn(2+)</name>
        <dbReference type="ChEBI" id="CHEBI:29105"/>
        <note>catalytic</note>
    </ligand>
</feature>
<organism evidence="13 14">
    <name type="scientific">Gryllus longicercus</name>
    <dbReference type="NCBI Taxonomy" id="2509291"/>
    <lineage>
        <taxon>Eukaryota</taxon>
        <taxon>Metazoa</taxon>
        <taxon>Ecdysozoa</taxon>
        <taxon>Arthropoda</taxon>
        <taxon>Hexapoda</taxon>
        <taxon>Insecta</taxon>
        <taxon>Pterygota</taxon>
        <taxon>Neoptera</taxon>
        <taxon>Polyneoptera</taxon>
        <taxon>Orthoptera</taxon>
        <taxon>Ensifera</taxon>
        <taxon>Gryllidea</taxon>
        <taxon>Grylloidea</taxon>
        <taxon>Gryllidae</taxon>
        <taxon>Gryllinae</taxon>
        <taxon>Gryllus</taxon>
    </lineage>
</organism>
<dbReference type="EC" id="3.4.24.-" evidence="11"/>
<protein>
    <recommendedName>
        <fullName evidence="11">Metalloendopeptidase</fullName>
        <ecNumber evidence="11">3.4.24.-</ecNumber>
    </recommendedName>
</protein>
<keyword evidence="1 10" id="KW-0645">Protease</keyword>
<dbReference type="InterPro" id="IPR001506">
    <property type="entry name" value="Peptidase_M12A"/>
</dbReference>
<dbReference type="GO" id="GO:0008270">
    <property type="term" value="F:zinc ion binding"/>
    <property type="evidence" value="ECO:0007669"/>
    <property type="project" value="UniProtKB-UniRule"/>
</dbReference>
<gene>
    <name evidence="13" type="ORF">R5R35_011877</name>
</gene>
<evidence type="ECO:0000256" key="6">
    <source>
        <dbReference type="ARBA" id="ARBA00023049"/>
    </source>
</evidence>
<dbReference type="PROSITE" id="PS51864">
    <property type="entry name" value="ASTACIN"/>
    <property type="match status" value="1"/>
</dbReference>
<dbReference type="SUPFAM" id="SSF55486">
    <property type="entry name" value="Metalloproteases ('zincins'), catalytic domain"/>
    <property type="match status" value="1"/>
</dbReference>
<feature type="binding site" evidence="10">
    <location>
        <position position="175"/>
    </location>
    <ligand>
        <name>Zn(2+)</name>
        <dbReference type="ChEBI" id="CHEBI:29105"/>
        <note>catalytic</note>
    </ligand>
</feature>
<comment type="cofactor">
    <cofactor evidence="10 11">
        <name>Zn(2+)</name>
        <dbReference type="ChEBI" id="CHEBI:29105"/>
    </cofactor>
    <text evidence="10 11">Binds 1 zinc ion per subunit.</text>
</comment>
<evidence type="ECO:0000256" key="1">
    <source>
        <dbReference type="ARBA" id="ARBA00022670"/>
    </source>
</evidence>
<feature type="active site" evidence="10">
    <location>
        <position position="166"/>
    </location>
</feature>
<sequence length="264" mass="28851">MQPVTAALSLALCALSACADVVPPAPRHAGHDLLHHDSDWGDGGRGGGAGRWQDSGYFQGDIMLPANASARNGLLSTAARWPNCVMPYYIDPTFTAAQRAVIESAVADYNARTCVTMRPYRSGDSRYIWIKGDNTGCWSYVGAQGGGQVVNLQRNGCVYKGTAIHEFLHAWGFHHQQSSTERDSYVTIQWGNIQSGMEHNFDKYSASVISNFGVTYDYGSIMHYDAYAFSKNGQKTIVAPRPIGQNSGFSSSDILKLEKMYGCR</sequence>
<evidence type="ECO:0000256" key="9">
    <source>
        <dbReference type="ARBA" id="ARBA00023180"/>
    </source>
</evidence>
<comment type="caution">
    <text evidence="10">Lacks conserved residue(s) required for the propagation of feature annotation.</text>
</comment>
<dbReference type="PANTHER" id="PTHR10127">
    <property type="entry name" value="DISCOIDIN, CUB, EGF, LAMININ , AND ZINC METALLOPROTEASE DOMAIN CONTAINING"/>
    <property type="match status" value="1"/>
</dbReference>
<dbReference type="Gene3D" id="3.40.390.10">
    <property type="entry name" value="Collagenase (Catalytic Domain)"/>
    <property type="match status" value="1"/>
</dbReference>
<dbReference type="FunFam" id="3.40.390.10:FF:000015">
    <property type="entry name" value="Meprin A subunit"/>
    <property type="match status" value="1"/>
</dbReference>
<evidence type="ECO:0000256" key="10">
    <source>
        <dbReference type="PROSITE-ProRule" id="PRU01211"/>
    </source>
</evidence>
<keyword evidence="8" id="KW-1015">Disulfide bond</keyword>
<dbReference type="AlphaFoldDB" id="A0AAN9ZGU0"/>
<dbReference type="InterPro" id="IPR024079">
    <property type="entry name" value="MetalloPept_cat_dom_sf"/>
</dbReference>
<accession>A0AAN9ZGU0</accession>
<dbReference type="CDD" id="cd04280">
    <property type="entry name" value="ZnMc_astacin_like"/>
    <property type="match status" value="1"/>
</dbReference>
<evidence type="ECO:0000256" key="8">
    <source>
        <dbReference type="ARBA" id="ARBA00023157"/>
    </source>
</evidence>
<feature type="chain" id="PRO_5042667635" description="Metalloendopeptidase" evidence="11">
    <location>
        <begin position="20"/>
        <end position="264"/>
    </location>
</feature>
<dbReference type="Proteomes" id="UP001378592">
    <property type="component" value="Unassembled WGS sequence"/>
</dbReference>
<feature type="domain" description="Peptidase M12A" evidence="12">
    <location>
        <begin position="72"/>
        <end position="264"/>
    </location>
</feature>
<evidence type="ECO:0000256" key="2">
    <source>
        <dbReference type="ARBA" id="ARBA00022723"/>
    </source>
</evidence>
<feature type="binding site" evidence="10">
    <location>
        <position position="169"/>
    </location>
    <ligand>
        <name>Zn(2+)</name>
        <dbReference type="ChEBI" id="CHEBI:29105"/>
        <note>catalytic</note>
    </ligand>
</feature>
<feature type="signal peptide" evidence="11">
    <location>
        <begin position="1"/>
        <end position="19"/>
    </location>
</feature>
<evidence type="ECO:0000313" key="13">
    <source>
        <dbReference type="EMBL" id="KAK7872744.1"/>
    </source>
</evidence>
<reference evidence="13 14" key="1">
    <citation type="submission" date="2024-03" db="EMBL/GenBank/DDBJ databases">
        <title>The genome assembly and annotation of the cricket Gryllus longicercus Weissman &amp; Gray.</title>
        <authorList>
            <person name="Szrajer S."/>
            <person name="Gray D."/>
            <person name="Ylla G."/>
        </authorList>
    </citation>
    <scope>NUCLEOTIDE SEQUENCE [LARGE SCALE GENOMIC DNA]</scope>
    <source>
        <strain evidence="13">DAG 2021-001</strain>
        <tissue evidence="13">Whole body minus gut</tissue>
    </source>
</reference>
<keyword evidence="3 11" id="KW-0732">Signal</keyword>
<keyword evidence="4 10" id="KW-0378">Hydrolase</keyword>
<evidence type="ECO:0000256" key="3">
    <source>
        <dbReference type="ARBA" id="ARBA00022729"/>
    </source>
</evidence>
<dbReference type="PANTHER" id="PTHR10127:SF780">
    <property type="entry name" value="METALLOENDOPEPTIDASE"/>
    <property type="match status" value="1"/>
</dbReference>
<proteinExistence type="predicted"/>
<dbReference type="InterPro" id="IPR006026">
    <property type="entry name" value="Peptidase_Metallo"/>
</dbReference>
<dbReference type="InterPro" id="IPR034035">
    <property type="entry name" value="Astacin-like_dom"/>
</dbReference>
<keyword evidence="14" id="KW-1185">Reference proteome</keyword>
<dbReference type="EMBL" id="JAZDUA010000020">
    <property type="protein sequence ID" value="KAK7872744.1"/>
    <property type="molecule type" value="Genomic_DNA"/>
</dbReference>
<evidence type="ECO:0000256" key="11">
    <source>
        <dbReference type="RuleBase" id="RU361183"/>
    </source>
</evidence>
<dbReference type="SMART" id="SM00235">
    <property type="entry name" value="ZnMc"/>
    <property type="match status" value="1"/>
</dbReference>
<keyword evidence="5 10" id="KW-0862">Zinc</keyword>